<dbReference type="GO" id="GO:0000156">
    <property type="term" value="F:phosphorelay response regulator activity"/>
    <property type="evidence" value="ECO:0007669"/>
    <property type="project" value="InterPro"/>
</dbReference>
<dbReference type="PANTHER" id="PTHR37299:SF1">
    <property type="entry name" value="STAGE 0 SPORULATION PROTEIN A HOMOLOG"/>
    <property type="match status" value="1"/>
</dbReference>
<dbReference type="Pfam" id="PF04397">
    <property type="entry name" value="LytTR"/>
    <property type="match status" value="1"/>
</dbReference>
<dbReference type="PROSITE" id="PS50110">
    <property type="entry name" value="RESPONSE_REGULATORY"/>
    <property type="match status" value="1"/>
</dbReference>
<dbReference type="RefSeq" id="WP_330385309.1">
    <property type="nucleotide sequence ID" value="NZ_MCGH01000005.1"/>
</dbReference>
<accession>A0A1E3A0E9</accession>
<dbReference type="SMART" id="SM00448">
    <property type="entry name" value="REC"/>
    <property type="match status" value="1"/>
</dbReference>
<dbReference type="Gene3D" id="2.40.50.1020">
    <property type="entry name" value="LytTr DNA-binding domain"/>
    <property type="match status" value="1"/>
</dbReference>
<comment type="caution">
    <text evidence="6">The sequence shown here is derived from an EMBL/GenBank/DDBJ whole genome shotgun (WGS) entry which is preliminary data.</text>
</comment>
<proteinExistence type="predicted"/>
<feature type="modified residue" description="4-aspartylphosphate" evidence="3">
    <location>
        <position position="66"/>
    </location>
</feature>
<keyword evidence="3" id="KW-0597">Phosphoprotein</keyword>
<dbReference type="Pfam" id="PF00072">
    <property type="entry name" value="Response_reg"/>
    <property type="match status" value="1"/>
</dbReference>
<dbReference type="InterPro" id="IPR007492">
    <property type="entry name" value="LytTR_DNA-bd_dom"/>
</dbReference>
<reference evidence="6 7" key="1">
    <citation type="submission" date="2016-07" db="EMBL/GenBank/DDBJ databases">
        <title>Characterization of isolates of Eisenbergiella tayi derived from blood cultures, using whole genome sequencing.</title>
        <authorList>
            <person name="Burdz T."/>
            <person name="Wiebe D."/>
            <person name="Huynh C."/>
            <person name="Bernard K."/>
        </authorList>
    </citation>
    <scope>NUCLEOTIDE SEQUENCE [LARGE SCALE GENOMIC DNA]</scope>
    <source>
        <strain evidence="6 7">NML 110608</strain>
    </source>
</reference>
<dbReference type="EMBL" id="MCGH01000005">
    <property type="protein sequence ID" value="ODM01967.1"/>
    <property type="molecule type" value="Genomic_DNA"/>
</dbReference>
<dbReference type="InterPro" id="IPR011006">
    <property type="entry name" value="CheY-like_superfamily"/>
</dbReference>
<evidence type="ECO:0000256" key="1">
    <source>
        <dbReference type="ARBA" id="ARBA00018672"/>
    </source>
</evidence>
<evidence type="ECO:0000259" key="5">
    <source>
        <dbReference type="PROSITE" id="PS50930"/>
    </source>
</evidence>
<evidence type="ECO:0000313" key="6">
    <source>
        <dbReference type="EMBL" id="ODM01967.1"/>
    </source>
</evidence>
<evidence type="ECO:0000259" key="4">
    <source>
        <dbReference type="PROSITE" id="PS50110"/>
    </source>
</evidence>
<dbReference type="AlphaFoldDB" id="A0A1E3A0E9"/>
<dbReference type="PANTHER" id="PTHR37299">
    <property type="entry name" value="TRANSCRIPTIONAL REGULATOR-RELATED"/>
    <property type="match status" value="1"/>
</dbReference>
<dbReference type="InterPro" id="IPR046947">
    <property type="entry name" value="LytR-like"/>
</dbReference>
<name>A0A1E3A0E9_9FIRM</name>
<feature type="domain" description="HTH LytTR-type" evidence="5">
    <location>
        <begin position="150"/>
        <end position="239"/>
    </location>
</feature>
<dbReference type="SMART" id="SM00850">
    <property type="entry name" value="LytTR"/>
    <property type="match status" value="1"/>
</dbReference>
<feature type="domain" description="Response regulatory" evidence="4">
    <location>
        <begin position="13"/>
        <end position="129"/>
    </location>
</feature>
<sequence>MIIFTKRGGAMINIAICDDEKFMSDELSGLLYEFFSPKNIEIKICQFTNGSTLLKSNKPLDLIFLDIRMNGTNGMDVARILRSRNYKGYFIFVTVMEELVFDSFEVQAFDYFVKPVNHERFHKTMERLLSVMQNSSETNLFIQRGNEWSIIPFDDIMYCEIINRKIYLHLERQEVIDFYEKIENMEKKLDNRFFKCHRSYIINLKYVRNYKKDTAYLCNGEEIPVSRLRNEEFTNAILQYMKEWRF</sequence>
<dbReference type="Proteomes" id="UP000094067">
    <property type="component" value="Unassembled WGS sequence"/>
</dbReference>
<dbReference type="PROSITE" id="PS50930">
    <property type="entry name" value="HTH_LYTTR"/>
    <property type="match status" value="1"/>
</dbReference>
<dbReference type="SUPFAM" id="SSF52172">
    <property type="entry name" value="CheY-like"/>
    <property type="match status" value="1"/>
</dbReference>
<organism evidence="6 7">
    <name type="scientific">Eisenbergiella tayi</name>
    <dbReference type="NCBI Taxonomy" id="1432052"/>
    <lineage>
        <taxon>Bacteria</taxon>
        <taxon>Bacillati</taxon>
        <taxon>Bacillota</taxon>
        <taxon>Clostridia</taxon>
        <taxon>Lachnospirales</taxon>
        <taxon>Lachnospiraceae</taxon>
        <taxon>Eisenbergiella</taxon>
    </lineage>
</organism>
<comment type="function">
    <text evidence="2">May play the central regulatory role in sporulation. It may be an element of the effector pathway responsible for the activation of sporulation genes in response to nutritional stress. Spo0A may act in concert with spo0H (a sigma factor) to control the expression of some genes that are critical to the sporulation process.</text>
</comment>
<evidence type="ECO:0000256" key="3">
    <source>
        <dbReference type="PROSITE-ProRule" id="PRU00169"/>
    </source>
</evidence>
<gene>
    <name evidence="6" type="primary">ypdB_5</name>
    <name evidence="6" type="ORF">BEI61_05966</name>
</gene>
<evidence type="ECO:0000313" key="7">
    <source>
        <dbReference type="Proteomes" id="UP000094067"/>
    </source>
</evidence>
<dbReference type="GO" id="GO:0003677">
    <property type="term" value="F:DNA binding"/>
    <property type="evidence" value="ECO:0007669"/>
    <property type="project" value="InterPro"/>
</dbReference>
<dbReference type="Gene3D" id="3.40.50.2300">
    <property type="match status" value="1"/>
</dbReference>
<dbReference type="InterPro" id="IPR001789">
    <property type="entry name" value="Sig_transdc_resp-reg_receiver"/>
</dbReference>
<protein>
    <recommendedName>
        <fullName evidence="1">Stage 0 sporulation protein A homolog</fullName>
    </recommendedName>
</protein>
<evidence type="ECO:0000256" key="2">
    <source>
        <dbReference type="ARBA" id="ARBA00024867"/>
    </source>
</evidence>